<dbReference type="AlphaFoldDB" id="R7ZRV8"/>
<reference evidence="1 2" key="1">
    <citation type="submission" date="2013-02" db="EMBL/GenBank/DDBJ databases">
        <title>A novel strain isolated from Lonar lake, Maharashtra, India.</title>
        <authorList>
            <person name="Singh A."/>
        </authorList>
    </citation>
    <scope>NUCLEOTIDE SEQUENCE [LARGE SCALE GENOMIC DNA]</scope>
    <source>
        <strain evidence="1 2">AK24</strain>
    </source>
</reference>
<evidence type="ECO:0000313" key="1">
    <source>
        <dbReference type="EMBL" id="EON76850.1"/>
    </source>
</evidence>
<sequence length="53" mass="6111">MFGGYDFGNNIDSSSTEAAYLRWLNYPKFTGRTILWFLMQAISTQFHLCNIVA</sequence>
<gene>
    <name evidence="1" type="ORF">ADIS_2721</name>
</gene>
<comment type="caution">
    <text evidence="1">The sequence shown here is derived from an EMBL/GenBank/DDBJ whole genome shotgun (WGS) entry which is preliminary data.</text>
</comment>
<accession>R7ZRV8</accession>
<dbReference type="STRING" id="1232681.ADIS_2721"/>
<evidence type="ECO:0000313" key="2">
    <source>
        <dbReference type="Proteomes" id="UP000013909"/>
    </source>
</evidence>
<organism evidence="1 2">
    <name type="scientific">Lunatimonas lonarensis</name>
    <dbReference type="NCBI Taxonomy" id="1232681"/>
    <lineage>
        <taxon>Bacteria</taxon>
        <taxon>Pseudomonadati</taxon>
        <taxon>Bacteroidota</taxon>
        <taxon>Cytophagia</taxon>
        <taxon>Cytophagales</taxon>
        <taxon>Cyclobacteriaceae</taxon>
    </lineage>
</organism>
<keyword evidence="2" id="KW-1185">Reference proteome</keyword>
<proteinExistence type="predicted"/>
<protein>
    <submittedName>
        <fullName evidence="1">Uncharacterized protein</fullName>
    </submittedName>
</protein>
<dbReference type="EMBL" id="AQHR01000073">
    <property type="protein sequence ID" value="EON76850.1"/>
    <property type="molecule type" value="Genomic_DNA"/>
</dbReference>
<dbReference type="Proteomes" id="UP000013909">
    <property type="component" value="Unassembled WGS sequence"/>
</dbReference>
<name>R7ZRV8_9BACT</name>